<dbReference type="EMBL" id="LT607756">
    <property type="protein sequence ID" value="SCG85833.1"/>
    <property type="molecule type" value="Genomic_DNA"/>
</dbReference>
<dbReference type="AlphaFoldDB" id="A0A1D3L2Q2"/>
<gene>
    <name evidence="2" type="ORF">MCBB_1275</name>
</gene>
<dbReference type="KEGG" id="mcub:MCBB_1275"/>
<keyword evidence="1" id="KW-1133">Transmembrane helix</keyword>
<keyword evidence="1" id="KW-0472">Membrane</keyword>
<protein>
    <submittedName>
        <fullName evidence="2">Region of a membrane-bound protein predicted to be embedded in the membrane</fullName>
    </submittedName>
</protein>
<organism evidence="2 3">
    <name type="scientific">Methanobacterium congolense</name>
    <dbReference type="NCBI Taxonomy" id="118062"/>
    <lineage>
        <taxon>Archaea</taxon>
        <taxon>Methanobacteriati</taxon>
        <taxon>Methanobacteriota</taxon>
        <taxon>Methanomada group</taxon>
        <taxon>Methanobacteria</taxon>
        <taxon>Methanobacteriales</taxon>
        <taxon>Methanobacteriaceae</taxon>
        <taxon>Methanobacterium</taxon>
    </lineage>
</organism>
<evidence type="ECO:0000313" key="3">
    <source>
        <dbReference type="Proteomes" id="UP000094707"/>
    </source>
</evidence>
<keyword evidence="3" id="KW-1185">Reference proteome</keyword>
<reference evidence="2 3" key="1">
    <citation type="submission" date="2016-08" db="EMBL/GenBank/DDBJ databases">
        <authorList>
            <person name="Seilhamer J.J."/>
        </authorList>
    </citation>
    <scope>NUCLEOTIDE SEQUENCE [LARGE SCALE GENOMIC DNA]</scope>
    <source>
        <strain evidence="2">Buetzberg</strain>
    </source>
</reference>
<accession>A0A1D3L2Q2</accession>
<evidence type="ECO:0000256" key="1">
    <source>
        <dbReference type="SAM" id="Phobius"/>
    </source>
</evidence>
<name>A0A1D3L2Q2_9EURY</name>
<sequence length="120" mass="14092">MVNELHLVYEQLFLCIILLIGFLGSGNPLLLFVCLGGLMGILILTVRIKNYNPKLNDLVLVLILFQGLTLVYTYLFRLKYLQSLSSTFLFYSFVVLWIFTIISYIYYYSKKNYKSKDHRN</sequence>
<feature type="transmembrane region" description="Helical" evidence="1">
    <location>
        <begin position="7"/>
        <end position="23"/>
    </location>
</feature>
<evidence type="ECO:0000313" key="2">
    <source>
        <dbReference type="EMBL" id="SCG85833.1"/>
    </source>
</evidence>
<dbReference type="Proteomes" id="UP000094707">
    <property type="component" value="Chromosome I"/>
</dbReference>
<feature type="transmembrane region" description="Helical" evidence="1">
    <location>
        <begin position="88"/>
        <end position="109"/>
    </location>
</feature>
<feature type="transmembrane region" description="Helical" evidence="1">
    <location>
        <begin position="29"/>
        <end position="46"/>
    </location>
</feature>
<keyword evidence="1" id="KW-0812">Transmembrane</keyword>
<feature type="transmembrane region" description="Helical" evidence="1">
    <location>
        <begin position="58"/>
        <end position="76"/>
    </location>
</feature>
<proteinExistence type="predicted"/>